<name>A0A8J9YMF1_9NEOP</name>
<sequence length="81" mass="9471">MEETSEASYCEKESWDEWGSRSSLSQQEEIWTSKTNSKNNRPSFLSSRHLTQHAKWANIASQLDYLKEYPHSSRSVECLQT</sequence>
<evidence type="ECO:0000313" key="3">
    <source>
        <dbReference type="Proteomes" id="UP000838878"/>
    </source>
</evidence>
<keyword evidence="3" id="KW-1185">Reference proteome</keyword>
<feature type="region of interest" description="Disordered" evidence="1">
    <location>
        <begin position="1"/>
        <end position="44"/>
    </location>
</feature>
<dbReference type="EMBL" id="OV170229">
    <property type="protein sequence ID" value="CAH0730831.1"/>
    <property type="molecule type" value="Genomic_DNA"/>
</dbReference>
<feature type="compositionally biased region" description="Basic and acidic residues" evidence="1">
    <location>
        <begin position="9"/>
        <end position="19"/>
    </location>
</feature>
<evidence type="ECO:0000313" key="2">
    <source>
        <dbReference type="EMBL" id="CAH0730831.1"/>
    </source>
</evidence>
<dbReference type="AlphaFoldDB" id="A0A8J9YMF1"/>
<feature type="non-terminal residue" evidence="2">
    <location>
        <position position="81"/>
    </location>
</feature>
<reference evidence="2" key="1">
    <citation type="submission" date="2021-12" db="EMBL/GenBank/DDBJ databases">
        <authorList>
            <person name="Martin H S."/>
        </authorList>
    </citation>
    <scope>NUCLEOTIDE SEQUENCE</scope>
</reference>
<accession>A0A8J9YMF1</accession>
<organism evidence="2 3">
    <name type="scientific">Brenthis ino</name>
    <name type="common">lesser marbled fritillary</name>
    <dbReference type="NCBI Taxonomy" id="405034"/>
    <lineage>
        <taxon>Eukaryota</taxon>
        <taxon>Metazoa</taxon>
        <taxon>Ecdysozoa</taxon>
        <taxon>Arthropoda</taxon>
        <taxon>Hexapoda</taxon>
        <taxon>Insecta</taxon>
        <taxon>Pterygota</taxon>
        <taxon>Neoptera</taxon>
        <taxon>Endopterygota</taxon>
        <taxon>Lepidoptera</taxon>
        <taxon>Glossata</taxon>
        <taxon>Ditrysia</taxon>
        <taxon>Papilionoidea</taxon>
        <taxon>Nymphalidae</taxon>
        <taxon>Heliconiinae</taxon>
        <taxon>Argynnini</taxon>
        <taxon>Brenthis</taxon>
    </lineage>
</organism>
<dbReference type="OrthoDB" id="6931757at2759"/>
<proteinExistence type="predicted"/>
<dbReference type="Proteomes" id="UP000838878">
    <property type="component" value="Chromosome 9"/>
</dbReference>
<feature type="compositionally biased region" description="Polar residues" evidence="1">
    <location>
        <begin position="20"/>
        <end position="44"/>
    </location>
</feature>
<protein>
    <submittedName>
        <fullName evidence="2">Uncharacterized protein</fullName>
    </submittedName>
</protein>
<gene>
    <name evidence="2" type="ORF">BINO364_LOCUS15766</name>
</gene>
<evidence type="ECO:0000256" key="1">
    <source>
        <dbReference type="SAM" id="MobiDB-lite"/>
    </source>
</evidence>